<dbReference type="InterPro" id="IPR021730">
    <property type="entry name" value="YdbH"/>
</dbReference>
<evidence type="ECO:0000313" key="2">
    <source>
        <dbReference type="EMBL" id="SKA25245.1"/>
    </source>
</evidence>
<keyword evidence="1" id="KW-0812">Transmembrane</keyword>
<keyword evidence="3" id="KW-1185">Reference proteome</keyword>
<gene>
    <name evidence="2" type="ORF">SAMN02745126_04507</name>
</gene>
<accession>A0A1T4SAL5</accession>
<dbReference type="Proteomes" id="UP000190092">
    <property type="component" value="Unassembled WGS sequence"/>
</dbReference>
<keyword evidence="1" id="KW-1133">Transmembrane helix</keyword>
<name>A0A1T4SAL5_9HYPH</name>
<dbReference type="STRING" id="225324.SAMN02745126_04507"/>
<dbReference type="OrthoDB" id="8446194at2"/>
<keyword evidence="1" id="KW-0472">Membrane</keyword>
<evidence type="ECO:0000256" key="1">
    <source>
        <dbReference type="SAM" id="Phobius"/>
    </source>
</evidence>
<proteinExistence type="predicted"/>
<dbReference type="AlphaFoldDB" id="A0A1T4SAL5"/>
<evidence type="ECO:0000313" key="3">
    <source>
        <dbReference type="Proteomes" id="UP000190092"/>
    </source>
</evidence>
<reference evidence="3" key="1">
    <citation type="submission" date="2017-02" db="EMBL/GenBank/DDBJ databases">
        <authorList>
            <person name="Varghese N."/>
            <person name="Submissions S."/>
        </authorList>
    </citation>
    <scope>NUCLEOTIDE SEQUENCE [LARGE SCALE GENOMIC DNA]</scope>
    <source>
        <strain evidence="3">ATCC 27094</strain>
    </source>
</reference>
<organism evidence="2 3">
    <name type="scientific">Enhydrobacter aerosaccus</name>
    <dbReference type="NCBI Taxonomy" id="225324"/>
    <lineage>
        <taxon>Bacteria</taxon>
        <taxon>Pseudomonadati</taxon>
        <taxon>Pseudomonadota</taxon>
        <taxon>Alphaproteobacteria</taxon>
        <taxon>Hyphomicrobiales</taxon>
        <taxon>Enhydrobacter</taxon>
    </lineage>
</organism>
<sequence>MQSNRLETSALSPQAPRARRLSRWRVLVLVLLAGLVAVGIVTWDRRSEVLTAAATRALEQRGVGPVRLTIDRIGLSSAHARDIGLYGGAVRASSIEFTFRPGDLFDGRVEKIEIQGMRAKIAIDRGQITIGGHALPVASTSGTPDAAGVGLLVLSDAEIETAIPDLPEPIRLVGRAVVTGPTFEFDGIATTSGQHPSTVEIVAAGKHDIVAGSGAANVTIKTKKFNRDGTQPKDLLPALGTTLPPMDGQASAAGTVQWTRSTISPDLVVHLDRVGFDTGNAKVVDVSGEFHLSGLLRLPSVSATGAQTPADFDSIVVSDASITAVTPSLAAPLRVVGKAGYASGSVKFDLAAKMSGPHESVLEIVATGAHDFNASSGNSDVQVKTMKFHRGSKQPKDLLPGLGMTLPPIDGQASAKGTVHWNGSTIVPDLLVRLEDIAFDTDNAKVSSIDAEIRLSGLVPPSTPPHQIVKALLQPGGLPVSALTLQFQLQTKPAIIVEALASEFADGKISASPFTIDPAHPAIDTALRFSAVNLERVLGLLNIEGVAGTGRLDGTVGLHVSNGKLRIDDSRLTASTPGILRISNRWLTEQLGGSNETVRQATLALNNFYYDTLAIELAQAKNGDGSVMLRLQGSNPAVLQGQKFNFNIKLESNFDRLTEIALRSVTVAHQLLRGKER</sequence>
<dbReference type="EMBL" id="FUWJ01000007">
    <property type="protein sequence ID" value="SKA25245.1"/>
    <property type="molecule type" value="Genomic_DNA"/>
</dbReference>
<protein>
    <submittedName>
        <fullName evidence="2">Dicarboxylate transport</fullName>
    </submittedName>
</protein>
<dbReference type="Pfam" id="PF11739">
    <property type="entry name" value="YdbH-like"/>
    <property type="match status" value="1"/>
</dbReference>
<feature type="transmembrane region" description="Helical" evidence="1">
    <location>
        <begin position="24"/>
        <end position="43"/>
    </location>
</feature>